<dbReference type="GeneID" id="54467643"/>
<evidence type="ECO:0000313" key="4">
    <source>
        <dbReference type="RefSeq" id="XP_033582893.1"/>
    </source>
</evidence>
<evidence type="ECO:0000313" key="3">
    <source>
        <dbReference type="Proteomes" id="UP000504636"/>
    </source>
</evidence>
<keyword evidence="3" id="KW-1185">Reference proteome</keyword>
<dbReference type="EMBL" id="MU003693">
    <property type="protein sequence ID" value="KAF2815929.1"/>
    <property type="molecule type" value="Genomic_DNA"/>
</dbReference>
<reference evidence="4" key="2">
    <citation type="submission" date="2020-04" db="EMBL/GenBank/DDBJ databases">
        <authorList>
            <consortium name="NCBI Genome Project"/>
        </authorList>
    </citation>
    <scope>NUCLEOTIDE SEQUENCE</scope>
    <source>
        <strain evidence="4">CBS 304.34</strain>
    </source>
</reference>
<sequence length="413" mass="44658">MRDGFRASGPSGTFQTQRGYVHLTYLRHLLSPQRSDGCADLAMFTKHPMTSKTVAFGDRRSHFVPSPNTFSELAPTYNQDQETQPNKPPALPYYLDPQPSPNSAAIASQRRPVHPYIHCPQNNIPERASGRGLNNETPRFPLFASLELHPPASTPPVHSKDCLPRYPRARAAAYRIAIPQSQFPPPPPFPIPIPTTPPKWPNPPPPPPPAPPPPASKPSSPPPPTAAPPKPKPPRADAVPSKKKEARKALKPKTTGVKKRNAAKKNAATRSRRKTSWDDAVVPTKTAARVTGTSKRASEARKEGYTVLPPTRVVKPGVKKGVKKESEVASRKSSKAEEMLEPPVASRKSSKAEGPASPKKSPTKKASVGSVGKKGSHGSPAGVTALPPTRFGDRVELDDYTTYGVGGKHDYVY</sequence>
<reference evidence="2 4" key="1">
    <citation type="journal article" date="2020" name="Stud. Mycol.">
        <title>101 Dothideomycetes genomes: a test case for predicting lifestyles and emergence of pathogens.</title>
        <authorList>
            <person name="Haridas S."/>
            <person name="Albert R."/>
            <person name="Binder M."/>
            <person name="Bloem J."/>
            <person name="Labutti K."/>
            <person name="Salamov A."/>
            <person name="Andreopoulos B."/>
            <person name="Baker S."/>
            <person name="Barry K."/>
            <person name="Bills G."/>
            <person name="Bluhm B."/>
            <person name="Cannon C."/>
            <person name="Castanera R."/>
            <person name="Culley D."/>
            <person name="Daum C."/>
            <person name="Ezra D."/>
            <person name="Gonzalez J."/>
            <person name="Henrissat B."/>
            <person name="Kuo A."/>
            <person name="Liang C."/>
            <person name="Lipzen A."/>
            <person name="Lutzoni F."/>
            <person name="Magnuson J."/>
            <person name="Mondo S."/>
            <person name="Nolan M."/>
            <person name="Ohm R."/>
            <person name="Pangilinan J."/>
            <person name="Park H.-J."/>
            <person name="Ramirez L."/>
            <person name="Alfaro M."/>
            <person name="Sun H."/>
            <person name="Tritt A."/>
            <person name="Yoshinaga Y."/>
            <person name="Zwiers L.-H."/>
            <person name="Turgeon B."/>
            <person name="Goodwin S."/>
            <person name="Spatafora J."/>
            <person name="Crous P."/>
            <person name="Grigoriev I."/>
        </authorList>
    </citation>
    <scope>NUCLEOTIDE SEQUENCE</scope>
    <source>
        <strain evidence="2 4">CBS 304.34</strain>
    </source>
</reference>
<dbReference type="PRINTS" id="PR01217">
    <property type="entry name" value="PRICHEXTENSN"/>
</dbReference>
<gene>
    <name evidence="2 4" type="ORF">BDZ99DRAFT_541974</name>
</gene>
<feature type="region of interest" description="Disordered" evidence="1">
    <location>
        <begin position="179"/>
        <end position="413"/>
    </location>
</feature>
<protein>
    <submittedName>
        <fullName evidence="2 4">Uncharacterized protein</fullName>
    </submittedName>
</protein>
<dbReference type="AlphaFoldDB" id="A0A6A6Z5B8"/>
<reference evidence="4" key="3">
    <citation type="submission" date="2025-04" db="UniProtKB">
        <authorList>
            <consortium name="RefSeq"/>
        </authorList>
    </citation>
    <scope>IDENTIFICATION</scope>
    <source>
        <strain evidence="4">CBS 304.34</strain>
    </source>
</reference>
<name>A0A6A6Z5B8_9PEZI</name>
<evidence type="ECO:0000256" key="1">
    <source>
        <dbReference type="SAM" id="MobiDB-lite"/>
    </source>
</evidence>
<proteinExistence type="predicted"/>
<accession>A0A6A6Z5B8</accession>
<dbReference type="RefSeq" id="XP_033582893.1">
    <property type="nucleotide sequence ID" value="XM_033726750.1"/>
</dbReference>
<evidence type="ECO:0000313" key="2">
    <source>
        <dbReference type="EMBL" id="KAF2815929.1"/>
    </source>
</evidence>
<feature type="compositionally biased region" description="Basic and acidic residues" evidence="1">
    <location>
        <begin position="323"/>
        <end position="338"/>
    </location>
</feature>
<feature type="compositionally biased region" description="Low complexity" evidence="1">
    <location>
        <begin position="355"/>
        <end position="379"/>
    </location>
</feature>
<feature type="compositionally biased region" description="Pro residues" evidence="1">
    <location>
        <begin position="182"/>
        <end position="231"/>
    </location>
</feature>
<feature type="compositionally biased region" description="Basic residues" evidence="1">
    <location>
        <begin position="244"/>
        <end position="263"/>
    </location>
</feature>
<organism evidence="2">
    <name type="scientific">Mytilinidion resinicola</name>
    <dbReference type="NCBI Taxonomy" id="574789"/>
    <lineage>
        <taxon>Eukaryota</taxon>
        <taxon>Fungi</taxon>
        <taxon>Dikarya</taxon>
        <taxon>Ascomycota</taxon>
        <taxon>Pezizomycotina</taxon>
        <taxon>Dothideomycetes</taxon>
        <taxon>Pleosporomycetidae</taxon>
        <taxon>Mytilinidiales</taxon>
        <taxon>Mytilinidiaceae</taxon>
        <taxon>Mytilinidion</taxon>
    </lineage>
</organism>
<dbReference type="Proteomes" id="UP000504636">
    <property type="component" value="Unplaced"/>
</dbReference>